<sequence>MNEDATISRRMAEVAHEVMAKLPDDDVRAAFVFGSVAWGDADEASDIDLMLCLDRPADYREVTRVRVADLLGRTDPGTLTSPVFADIDRISAERFAKAVTDGVWHARVAHSLVLTDTDGWFADLRAQVSATFHAPESGARRAQPWYDASLAHLDAARHALADDLTLATLRARLALENAAVGLLEACGLRNSTTHFLDSARRALELTEQTDLYQPLLRGLGVDVDLATAARGVETFHVLAEALRGWMADPEVAGQLRPEDVAWAAFTYADETYEEVAHKVAAMRGAGRSAALAAYVDGLLKTPLRMNLGKVLNLRLTGSSQILSITEFHLALRRETELFEHWCRGLRLPANRAEIAAALELATHLRDCIPSASNSL</sequence>
<reference evidence="2" key="1">
    <citation type="submission" date="2020-10" db="EMBL/GenBank/DDBJ databases">
        <title>Sequencing the genomes of 1000 actinobacteria strains.</title>
        <authorList>
            <person name="Klenk H.-P."/>
        </authorList>
    </citation>
    <scope>NUCLEOTIDE SEQUENCE</scope>
    <source>
        <strain evidence="2">DSM 45354</strain>
    </source>
</reference>
<dbReference type="Proteomes" id="UP000638648">
    <property type="component" value="Unassembled WGS sequence"/>
</dbReference>
<accession>A0A927MT35</accession>
<dbReference type="Gene3D" id="3.30.460.10">
    <property type="entry name" value="Beta Polymerase, domain 2"/>
    <property type="match status" value="1"/>
</dbReference>
<dbReference type="RefSeq" id="WP_202896310.1">
    <property type="nucleotide sequence ID" value="NZ_BAABJL010000206.1"/>
</dbReference>
<proteinExistence type="predicted"/>
<comment type="caution">
    <text evidence="2">The sequence shown here is derived from an EMBL/GenBank/DDBJ whole genome shotgun (WGS) entry which is preliminary data.</text>
</comment>
<dbReference type="Pfam" id="PF18765">
    <property type="entry name" value="Polbeta"/>
    <property type="match status" value="1"/>
</dbReference>
<dbReference type="EMBL" id="JADBEM010000001">
    <property type="protein sequence ID" value="MBE1605827.1"/>
    <property type="molecule type" value="Genomic_DNA"/>
</dbReference>
<protein>
    <submittedName>
        <fullName evidence="2">Nucleotidyltransferase</fullName>
    </submittedName>
</protein>
<evidence type="ECO:0000313" key="2">
    <source>
        <dbReference type="EMBL" id="MBE1605827.1"/>
    </source>
</evidence>
<dbReference type="AlphaFoldDB" id="A0A927MT35"/>
<keyword evidence="3" id="KW-1185">Reference proteome</keyword>
<dbReference type="InterPro" id="IPR043519">
    <property type="entry name" value="NT_sf"/>
</dbReference>
<dbReference type="CDD" id="cd05403">
    <property type="entry name" value="NT_KNTase_like"/>
    <property type="match status" value="1"/>
</dbReference>
<dbReference type="InterPro" id="IPR041633">
    <property type="entry name" value="Polbeta"/>
</dbReference>
<organism evidence="2 3">
    <name type="scientific">Actinopolymorpha pittospori</name>
    <dbReference type="NCBI Taxonomy" id="648752"/>
    <lineage>
        <taxon>Bacteria</taxon>
        <taxon>Bacillati</taxon>
        <taxon>Actinomycetota</taxon>
        <taxon>Actinomycetes</taxon>
        <taxon>Propionibacteriales</taxon>
        <taxon>Actinopolymorphaceae</taxon>
        <taxon>Actinopolymorpha</taxon>
    </lineage>
</organism>
<name>A0A927MT35_9ACTN</name>
<evidence type="ECO:0000313" key="3">
    <source>
        <dbReference type="Proteomes" id="UP000638648"/>
    </source>
</evidence>
<dbReference type="SUPFAM" id="SSF81301">
    <property type="entry name" value="Nucleotidyltransferase"/>
    <property type="match status" value="1"/>
</dbReference>
<evidence type="ECO:0000259" key="1">
    <source>
        <dbReference type="Pfam" id="PF18765"/>
    </source>
</evidence>
<feature type="domain" description="Polymerase beta nucleotidyltransferase" evidence="1">
    <location>
        <begin position="25"/>
        <end position="63"/>
    </location>
</feature>
<gene>
    <name evidence="2" type="ORF">HEB94_002675</name>
</gene>